<dbReference type="Proteomes" id="UP000281553">
    <property type="component" value="Unassembled WGS sequence"/>
</dbReference>
<accession>A0A3P7LWV6</accession>
<evidence type="ECO:0000256" key="1">
    <source>
        <dbReference type="SAM" id="MobiDB-lite"/>
    </source>
</evidence>
<feature type="non-terminal residue" evidence="2">
    <location>
        <position position="236"/>
    </location>
</feature>
<proteinExistence type="predicted"/>
<name>A0A3P7LWV6_DIBLA</name>
<feature type="compositionally biased region" description="Low complexity" evidence="1">
    <location>
        <begin position="186"/>
        <end position="202"/>
    </location>
</feature>
<dbReference type="OrthoDB" id="10657738at2759"/>
<dbReference type="EMBL" id="UYRU01059714">
    <property type="protein sequence ID" value="VDN14588.1"/>
    <property type="molecule type" value="Genomic_DNA"/>
</dbReference>
<evidence type="ECO:0000313" key="2">
    <source>
        <dbReference type="EMBL" id="VDN14588.1"/>
    </source>
</evidence>
<protein>
    <submittedName>
        <fullName evidence="2">Uncharacterized protein</fullName>
    </submittedName>
</protein>
<feature type="region of interest" description="Disordered" evidence="1">
    <location>
        <begin position="1"/>
        <end position="106"/>
    </location>
</feature>
<gene>
    <name evidence="2" type="ORF">DILT_LOCUS10419</name>
</gene>
<evidence type="ECO:0000313" key="3">
    <source>
        <dbReference type="Proteomes" id="UP000281553"/>
    </source>
</evidence>
<sequence length="236" mass="26300">MSKRKRCVIFSDSDSEHEFDSKLIPPPRKHSRHSPNMAEDKVKKRSIKGHKVDSKSPSASEHSPSREKVKRHTNDADHHPRRKKKEEKHRSIFEEGDLDTEADAPRGKVQLTIDEIMRAAQEKKSKEVKAAKPVKTLEHFFSAMTSPSSSKAASKVVEVSVDDFFGSAASSSKPLIFVFLFSAVPKAPSTPTKTAPLTLVEETPIKEDEEEKAPVGKSSDKKRKHRHSSPTASPSM</sequence>
<keyword evidence="3" id="KW-1185">Reference proteome</keyword>
<feature type="region of interest" description="Disordered" evidence="1">
    <location>
        <begin position="186"/>
        <end position="236"/>
    </location>
</feature>
<organism evidence="2 3">
    <name type="scientific">Dibothriocephalus latus</name>
    <name type="common">Fish tapeworm</name>
    <name type="synonym">Diphyllobothrium latum</name>
    <dbReference type="NCBI Taxonomy" id="60516"/>
    <lineage>
        <taxon>Eukaryota</taxon>
        <taxon>Metazoa</taxon>
        <taxon>Spiralia</taxon>
        <taxon>Lophotrochozoa</taxon>
        <taxon>Platyhelminthes</taxon>
        <taxon>Cestoda</taxon>
        <taxon>Eucestoda</taxon>
        <taxon>Diphyllobothriidea</taxon>
        <taxon>Diphyllobothriidae</taxon>
        <taxon>Dibothriocephalus</taxon>
    </lineage>
</organism>
<reference evidence="2 3" key="1">
    <citation type="submission" date="2018-11" db="EMBL/GenBank/DDBJ databases">
        <authorList>
            <consortium name="Pathogen Informatics"/>
        </authorList>
    </citation>
    <scope>NUCLEOTIDE SEQUENCE [LARGE SCALE GENOMIC DNA]</scope>
</reference>
<feature type="compositionally biased region" description="Basic and acidic residues" evidence="1">
    <location>
        <begin position="63"/>
        <end position="78"/>
    </location>
</feature>
<dbReference type="AlphaFoldDB" id="A0A3P7LWV6"/>